<evidence type="ECO:0000313" key="2">
    <source>
        <dbReference type="EMBL" id="HGU59740.1"/>
    </source>
</evidence>
<dbReference type="AlphaFoldDB" id="A0A7C3UJY2"/>
<reference evidence="1" key="1">
    <citation type="journal article" date="2020" name="mSystems">
        <title>Genome- and Community-Level Interaction Insights into Carbon Utilization and Element Cycling Functions of Hydrothermarchaeota in Hydrothermal Sediment.</title>
        <authorList>
            <person name="Zhou Z."/>
            <person name="Liu Y."/>
            <person name="Xu W."/>
            <person name="Pan J."/>
            <person name="Luo Z.H."/>
            <person name="Li M."/>
        </authorList>
    </citation>
    <scope>NUCLEOTIDE SEQUENCE [LARGE SCALE GENOMIC DNA]</scope>
    <source>
        <strain evidence="2">SpSt-62</strain>
        <strain evidence="1">SpSt-97</strain>
    </source>
</reference>
<dbReference type="PANTHER" id="PTHR35866">
    <property type="entry name" value="PUTATIVE-RELATED"/>
    <property type="match status" value="1"/>
</dbReference>
<protein>
    <submittedName>
        <fullName evidence="1">YkgJ family cysteine cluster protein</fullName>
    </submittedName>
</protein>
<dbReference type="EMBL" id="DTAK01000046">
    <property type="protein sequence ID" value="HGU59740.1"/>
    <property type="molecule type" value="Genomic_DNA"/>
</dbReference>
<dbReference type="Pfam" id="PF03692">
    <property type="entry name" value="CxxCxxCC"/>
    <property type="match status" value="1"/>
</dbReference>
<dbReference type="EMBL" id="DTPI01000024">
    <property type="protein sequence ID" value="HGE66212.1"/>
    <property type="molecule type" value="Genomic_DNA"/>
</dbReference>
<accession>A0A7C3UJY2</accession>
<comment type="caution">
    <text evidence="1">The sequence shown here is derived from an EMBL/GenBank/DDBJ whole genome shotgun (WGS) entry which is preliminary data.</text>
</comment>
<dbReference type="InterPro" id="IPR005358">
    <property type="entry name" value="Puta_zinc/iron-chelating_dom"/>
</dbReference>
<name>A0A7C3UJY2_9EURY</name>
<sequence>MESIFSDIHVRVIYPEISFKCDPSLECSVCCKIAPADLNEDEYNQLIRAGYRDFAYPVGFGIYLMKKKEKGCIFLKGYKCKIHNIRPVSCRAFPFTPAFFDFYDKVLVCVFDPKALKMCKGIDKGRMENELVYECALACRKLFIDRIKMISKIRKLEEAFLLAALSTPKKIGMIRDSPWRSQCYCCGHPLKISGEYKIYKEIQRNFIDYGEFLVCERCLEEDIEKRRRELLFSLEVPKEFLE</sequence>
<evidence type="ECO:0000313" key="1">
    <source>
        <dbReference type="EMBL" id="HGE66212.1"/>
    </source>
</evidence>
<gene>
    <name evidence="2" type="ORF">ENT89_06290</name>
    <name evidence="1" type="ORF">ENX77_03680</name>
</gene>
<proteinExistence type="predicted"/>
<organism evidence="1">
    <name type="scientific">Geoglobus ahangari</name>
    <dbReference type="NCBI Taxonomy" id="113653"/>
    <lineage>
        <taxon>Archaea</taxon>
        <taxon>Methanobacteriati</taxon>
        <taxon>Methanobacteriota</taxon>
        <taxon>Archaeoglobi</taxon>
        <taxon>Archaeoglobales</taxon>
        <taxon>Archaeoglobaceae</taxon>
        <taxon>Geoglobus</taxon>
    </lineage>
</organism>
<dbReference type="PANTHER" id="PTHR35866:SF1">
    <property type="entry name" value="YKGJ FAMILY CYSTEINE CLUSTER PROTEIN"/>
    <property type="match status" value="1"/>
</dbReference>